<evidence type="ECO:0000313" key="2">
    <source>
        <dbReference type="Proteomes" id="UP000292262"/>
    </source>
</evidence>
<dbReference type="Gene3D" id="2.180.10.10">
    <property type="entry name" value="RHS repeat-associated core"/>
    <property type="match status" value="1"/>
</dbReference>
<dbReference type="AlphaFoldDB" id="A0A4V2F7E7"/>
<name>A0A4V2F7E7_9FLAO</name>
<accession>A0A4V2F7E7</accession>
<organism evidence="1 2">
    <name type="scientific">Aquimarina brevivitae</name>
    <dbReference type="NCBI Taxonomy" id="323412"/>
    <lineage>
        <taxon>Bacteria</taxon>
        <taxon>Pseudomonadati</taxon>
        <taxon>Bacteroidota</taxon>
        <taxon>Flavobacteriia</taxon>
        <taxon>Flavobacteriales</taxon>
        <taxon>Flavobacteriaceae</taxon>
        <taxon>Aquimarina</taxon>
    </lineage>
</organism>
<dbReference type="Proteomes" id="UP000292262">
    <property type="component" value="Unassembled WGS sequence"/>
</dbReference>
<reference evidence="1 2" key="1">
    <citation type="submission" date="2019-02" db="EMBL/GenBank/DDBJ databases">
        <title>Genomic Encyclopedia of Type Strains, Phase IV (KMG-IV): sequencing the most valuable type-strain genomes for metagenomic binning, comparative biology and taxonomic classification.</title>
        <authorList>
            <person name="Goeker M."/>
        </authorList>
    </citation>
    <scope>NUCLEOTIDE SEQUENCE [LARGE SCALE GENOMIC DNA]</scope>
    <source>
        <strain evidence="1 2">DSM 17196</strain>
    </source>
</reference>
<proteinExistence type="predicted"/>
<dbReference type="InterPro" id="IPR050708">
    <property type="entry name" value="T6SS_VgrG/RHS"/>
</dbReference>
<sequence>MKIVIMRFIHKYIVFFVGLALQNLVTGQILPESTFNYDDNGNLIVDTNKNIVSITYNILNLPEEITFSDGRKIRNTYDASGNKLSQKVILENGSQQLKKDYVKAIIYSSNSLEFIHTTEGYVEPDNDRFIYVYQYKDLVKNIRSSFSDTDRDGHIDTVVGYVDKDGDGDFSQEVKEEKDYYPFGLKMLTETNVIRGRKHEYGFAGKEEIEAFDLDWNDFGARMYESALGRWHSIDPLAEKYLGISIYSYTANNPIKYYDPDGMRIAEGSIFKWKIEKTKIIVKRALLQVAEKAVKATNQNKALGKNLSDRVAVLGETISNLNTLEKSSQVYSLNTGKEENGVSYDLSTGNINIDYTSTATFAHETRHAGHFETRRLGFDKSSGNTVAQDTHDEVDGFQSQWAYDPSSLPSKVNSKADITPKWVQLQRNPTTGDMPYRLGGSANTGQSPLNIDSTRYEFIKAYPHQRALYIEKYGDEKYKDKTLIDLFQNTHYKK</sequence>
<gene>
    <name evidence="1" type="ORF">EV197_0781</name>
</gene>
<dbReference type="PANTHER" id="PTHR32305:SF15">
    <property type="entry name" value="PROTEIN RHSA-RELATED"/>
    <property type="match status" value="1"/>
</dbReference>
<dbReference type="OrthoDB" id="2972467at2"/>
<comment type="caution">
    <text evidence="1">The sequence shown here is derived from an EMBL/GenBank/DDBJ whole genome shotgun (WGS) entry which is preliminary data.</text>
</comment>
<dbReference type="PANTHER" id="PTHR32305">
    <property type="match status" value="1"/>
</dbReference>
<keyword evidence="2" id="KW-1185">Reference proteome</keyword>
<dbReference type="InterPro" id="IPR022385">
    <property type="entry name" value="Rhs_assc_core"/>
</dbReference>
<dbReference type="EMBL" id="SGXE01000001">
    <property type="protein sequence ID" value="RZS99559.1"/>
    <property type="molecule type" value="Genomic_DNA"/>
</dbReference>
<dbReference type="NCBIfam" id="TIGR03696">
    <property type="entry name" value="Rhs_assc_core"/>
    <property type="match status" value="1"/>
</dbReference>
<protein>
    <submittedName>
        <fullName evidence="1">RHS repeat-associated protein</fullName>
    </submittedName>
</protein>
<evidence type="ECO:0000313" key="1">
    <source>
        <dbReference type="EMBL" id="RZS99559.1"/>
    </source>
</evidence>